<comment type="caution">
    <text evidence="5">The sequence shown here is derived from an EMBL/GenBank/DDBJ whole genome shotgun (WGS) entry which is preliminary data.</text>
</comment>
<dbReference type="PRINTS" id="PR00778">
    <property type="entry name" value="HTHARSR"/>
</dbReference>
<name>A0A1F6DWT1_9BACT</name>
<dbReference type="GO" id="GO:0003700">
    <property type="term" value="F:DNA-binding transcription factor activity"/>
    <property type="evidence" value="ECO:0007669"/>
    <property type="project" value="InterPro"/>
</dbReference>
<dbReference type="CDD" id="cd00090">
    <property type="entry name" value="HTH_ARSR"/>
    <property type="match status" value="1"/>
</dbReference>
<evidence type="ECO:0000256" key="2">
    <source>
        <dbReference type="ARBA" id="ARBA00023125"/>
    </source>
</evidence>
<dbReference type="InterPro" id="IPR051011">
    <property type="entry name" value="Metal_resp_trans_reg"/>
</dbReference>
<dbReference type="PANTHER" id="PTHR43132">
    <property type="entry name" value="ARSENICAL RESISTANCE OPERON REPRESSOR ARSR-RELATED"/>
    <property type="match status" value="1"/>
</dbReference>
<evidence type="ECO:0000313" key="6">
    <source>
        <dbReference type="Proteomes" id="UP000177652"/>
    </source>
</evidence>
<dbReference type="PANTHER" id="PTHR43132:SF2">
    <property type="entry name" value="ARSENICAL RESISTANCE OPERON REPRESSOR ARSR-RELATED"/>
    <property type="match status" value="1"/>
</dbReference>
<dbReference type="Proteomes" id="UP000177652">
    <property type="component" value="Unassembled WGS sequence"/>
</dbReference>
<feature type="domain" description="HTH arsR-type" evidence="4">
    <location>
        <begin position="2"/>
        <end position="92"/>
    </location>
</feature>
<gene>
    <name evidence="5" type="ORF">A3D71_00640</name>
</gene>
<dbReference type="InterPro" id="IPR036388">
    <property type="entry name" value="WH-like_DNA-bd_sf"/>
</dbReference>
<proteinExistence type="predicted"/>
<reference evidence="5 6" key="1">
    <citation type="journal article" date="2016" name="Nat. Commun.">
        <title>Thousands of microbial genomes shed light on interconnected biogeochemical processes in an aquifer system.</title>
        <authorList>
            <person name="Anantharaman K."/>
            <person name="Brown C.T."/>
            <person name="Hug L.A."/>
            <person name="Sharon I."/>
            <person name="Castelle C.J."/>
            <person name="Probst A.J."/>
            <person name="Thomas B.C."/>
            <person name="Singh A."/>
            <person name="Wilkins M.J."/>
            <person name="Karaoz U."/>
            <person name="Brodie E.L."/>
            <person name="Williams K.H."/>
            <person name="Hubbard S.S."/>
            <person name="Banfield J.F."/>
        </authorList>
    </citation>
    <scope>NUCLEOTIDE SEQUENCE [LARGE SCALE GENOMIC DNA]</scope>
</reference>
<evidence type="ECO:0000259" key="4">
    <source>
        <dbReference type="PROSITE" id="PS50987"/>
    </source>
</evidence>
<dbReference type="Pfam" id="PF12840">
    <property type="entry name" value="HTH_20"/>
    <property type="match status" value="1"/>
</dbReference>
<dbReference type="InterPro" id="IPR001845">
    <property type="entry name" value="HTH_ArsR_DNA-bd_dom"/>
</dbReference>
<dbReference type="SUPFAM" id="SSF46785">
    <property type="entry name" value="Winged helix' DNA-binding domain"/>
    <property type="match status" value="1"/>
</dbReference>
<evidence type="ECO:0000256" key="3">
    <source>
        <dbReference type="ARBA" id="ARBA00023163"/>
    </source>
</evidence>
<evidence type="ECO:0000256" key="1">
    <source>
        <dbReference type="ARBA" id="ARBA00023015"/>
    </source>
</evidence>
<dbReference type="InterPro" id="IPR036390">
    <property type="entry name" value="WH_DNA-bd_sf"/>
</dbReference>
<evidence type="ECO:0000313" key="5">
    <source>
        <dbReference type="EMBL" id="OGG65863.1"/>
    </source>
</evidence>
<dbReference type="STRING" id="1798497.A3D71_00640"/>
<keyword evidence="3" id="KW-0804">Transcription</keyword>
<dbReference type="PROSITE" id="PS50987">
    <property type="entry name" value="HTH_ARSR_2"/>
    <property type="match status" value="1"/>
</dbReference>
<protein>
    <recommendedName>
        <fullName evidence="4">HTH arsR-type domain-containing protein</fullName>
    </recommendedName>
</protein>
<sequence>MVKERSYRAMERLVKGFANHRRIEILDLLRRNPELSVEEISSRLKIGYENASDHIRKLAIAGLVLKRPAGRDVRHKLTLRAHHVLTFCKTLE</sequence>
<dbReference type="SMART" id="SM00418">
    <property type="entry name" value="HTH_ARSR"/>
    <property type="match status" value="1"/>
</dbReference>
<dbReference type="Gene3D" id="1.10.10.10">
    <property type="entry name" value="Winged helix-like DNA-binding domain superfamily/Winged helix DNA-binding domain"/>
    <property type="match status" value="1"/>
</dbReference>
<dbReference type="EMBL" id="MFLK01000029">
    <property type="protein sequence ID" value="OGG65863.1"/>
    <property type="molecule type" value="Genomic_DNA"/>
</dbReference>
<accession>A0A1F6DWT1</accession>
<organism evidence="5 6">
    <name type="scientific">Candidatus Kaiserbacteria bacterium RIFCSPHIGHO2_02_FULL_55_20</name>
    <dbReference type="NCBI Taxonomy" id="1798497"/>
    <lineage>
        <taxon>Bacteria</taxon>
        <taxon>Candidatus Kaiseribacteriota</taxon>
    </lineage>
</organism>
<dbReference type="AlphaFoldDB" id="A0A1F6DWT1"/>
<keyword evidence="1" id="KW-0805">Transcription regulation</keyword>
<keyword evidence="2" id="KW-0238">DNA-binding</keyword>
<dbReference type="InterPro" id="IPR011991">
    <property type="entry name" value="ArsR-like_HTH"/>
</dbReference>
<dbReference type="GO" id="GO:0003677">
    <property type="term" value="F:DNA binding"/>
    <property type="evidence" value="ECO:0007669"/>
    <property type="project" value="UniProtKB-KW"/>
</dbReference>